<comment type="caution">
    <text evidence="1">The sequence shown here is derived from an EMBL/GenBank/DDBJ whole genome shotgun (WGS) entry which is preliminary data.</text>
</comment>
<dbReference type="Proteomes" id="UP001634394">
    <property type="component" value="Unassembled WGS sequence"/>
</dbReference>
<proteinExistence type="predicted"/>
<dbReference type="InterPro" id="IPR011042">
    <property type="entry name" value="6-blade_b-propeller_TolB-like"/>
</dbReference>
<organism evidence="1 2">
    <name type="scientific">Sinanodonta woodiana</name>
    <name type="common">Chinese pond mussel</name>
    <name type="synonym">Anodonta woodiana</name>
    <dbReference type="NCBI Taxonomy" id="1069815"/>
    <lineage>
        <taxon>Eukaryota</taxon>
        <taxon>Metazoa</taxon>
        <taxon>Spiralia</taxon>
        <taxon>Lophotrochozoa</taxon>
        <taxon>Mollusca</taxon>
        <taxon>Bivalvia</taxon>
        <taxon>Autobranchia</taxon>
        <taxon>Heteroconchia</taxon>
        <taxon>Palaeoheterodonta</taxon>
        <taxon>Unionida</taxon>
        <taxon>Unionoidea</taxon>
        <taxon>Unionidae</taxon>
        <taxon>Unioninae</taxon>
        <taxon>Sinanodonta</taxon>
    </lineage>
</organism>
<accession>A0ABD3VU45</accession>
<protein>
    <recommendedName>
        <fullName evidence="3">B box-type domain-containing protein</fullName>
    </recommendedName>
</protein>
<keyword evidence="2" id="KW-1185">Reference proteome</keyword>
<evidence type="ECO:0000313" key="1">
    <source>
        <dbReference type="EMBL" id="KAL3864022.1"/>
    </source>
</evidence>
<dbReference type="Gene3D" id="2.120.10.30">
    <property type="entry name" value="TolB, C-terminal domain"/>
    <property type="match status" value="1"/>
</dbReference>
<dbReference type="SUPFAM" id="SSF63825">
    <property type="entry name" value="YWTD domain"/>
    <property type="match status" value="1"/>
</dbReference>
<evidence type="ECO:0008006" key="3">
    <source>
        <dbReference type="Google" id="ProtNLM"/>
    </source>
</evidence>
<gene>
    <name evidence="1" type="ORF">ACJMK2_005734</name>
</gene>
<evidence type="ECO:0000313" key="2">
    <source>
        <dbReference type="Proteomes" id="UP001634394"/>
    </source>
</evidence>
<reference evidence="1 2" key="1">
    <citation type="submission" date="2024-11" db="EMBL/GenBank/DDBJ databases">
        <title>Chromosome-level genome assembly of the freshwater bivalve Anodonta woodiana.</title>
        <authorList>
            <person name="Chen X."/>
        </authorList>
    </citation>
    <scope>NUCLEOTIDE SEQUENCE [LARGE SCALE GENOMIC DNA]</scope>
    <source>
        <strain evidence="1">MN2024</strain>
        <tissue evidence="1">Gills</tissue>
    </source>
</reference>
<name>A0ABD3VU45_SINWO</name>
<dbReference type="EMBL" id="JBJQND010000010">
    <property type="protein sequence ID" value="KAL3864022.1"/>
    <property type="molecule type" value="Genomic_DNA"/>
</dbReference>
<dbReference type="AlphaFoldDB" id="A0ABD3VU45"/>
<sequence>MYTLCLTCEELHEKNKTTMYHDFFTIKNIFTDLKRAVQITVRFYCKSHKIMCCSECFNKRHMECWEVLDMHNHSEMPSKDKEIMVIDRMKQLKSYLDKFKNVNEEFFKVTKAKLESMPDDIEEIRKKFHSLVDNERNQITKEKYDLLTEMSTALQEENKQCQSILIAITNTLYILEAVLKYGNPLQISTALHKIEEHLVHYDSTVINKYSVRSIKAKLCIDDRLFSLTQSSEIDLANIDMVEEKHSYASSKPQKDWELEGISYFDADYLDCMVPWYTCITCLPNGNIMLADRTNCICRLYDSSHQHIADYKLTSGPYDVCVVDGSQVAMTLPDEKKIQILSVNRSMQLGRSIHTSVMKSKTEVCPSDHCNGHLAVNDSRTRIYVSCYSPVAVFAYNLDGTLIFRYAYHALFWASGIAPDRADNLYIVGNTSHNIHQVSPDAVQIHVFPYAICFIGNECLLTGDTSKLVQKFKFKY</sequence>